<organism evidence="1 2">
    <name type="scientific">Marmoricola endophyticus</name>
    <dbReference type="NCBI Taxonomy" id="2040280"/>
    <lineage>
        <taxon>Bacteria</taxon>
        <taxon>Bacillati</taxon>
        <taxon>Actinomycetota</taxon>
        <taxon>Actinomycetes</taxon>
        <taxon>Propionibacteriales</taxon>
        <taxon>Nocardioidaceae</taxon>
        <taxon>Marmoricola</taxon>
    </lineage>
</organism>
<gene>
    <name evidence="1" type="ORF">GCM10011519_04560</name>
</gene>
<sequence>MTRSPDHPKQAVKFGRRAPRPGVEYEFDKLLISREVSRSLVTRLLVQKAEEGGWELDRVRVAHDGTRRVVLRRKIIRQRSPQLIYV</sequence>
<comment type="caution">
    <text evidence="1">The sequence shown here is derived from an EMBL/GenBank/DDBJ whole genome shotgun (WGS) entry which is preliminary data.</text>
</comment>
<accession>A0A917F114</accession>
<keyword evidence="2" id="KW-1185">Reference proteome</keyword>
<evidence type="ECO:0000313" key="2">
    <source>
        <dbReference type="Proteomes" id="UP000649179"/>
    </source>
</evidence>
<reference evidence="1" key="1">
    <citation type="journal article" date="2014" name="Int. J. Syst. Evol. Microbiol.">
        <title>Complete genome sequence of Corynebacterium casei LMG S-19264T (=DSM 44701T), isolated from a smear-ripened cheese.</title>
        <authorList>
            <consortium name="US DOE Joint Genome Institute (JGI-PGF)"/>
            <person name="Walter F."/>
            <person name="Albersmeier A."/>
            <person name="Kalinowski J."/>
            <person name="Ruckert C."/>
        </authorList>
    </citation>
    <scope>NUCLEOTIDE SEQUENCE</scope>
    <source>
        <strain evidence="1">CGMCC 1.16067</strain>
    </source>
</reference>
<protein>
    <submittedName>
        <fullName evidence="1">Uncharacterized protein</fullName>
    </submittedName>
</protein>
<reference evidence="1" key="2">
    <citation type="submission" date="2020-09" db="EMBL/GenBank/DDBJ databases">
        <authorList>
            <person name="Sun Q."/>
            <person name="Zhou Y."/>
        </authorList>
    </citation>
    <scope>NUCLEOTIDE SEQUENCE</scope>
    <source>
        <strain evidence="1">CGMCC 1.16067</strain>
    </source>
</reference>
<dbReference type="Proteomes" id="UP000649179">
    <property type="component" value="Unassembled WGS sequence"/>
</dbReference>
<dbReference type="AlphaFoldDB" id="A0A917F114"/>
<name>A0A917F114_9ACTN</name>
<evidence type="ECO:0000313" key="1">
    <source>
        <dbReference type="EMBL" id="GGF34188.1"/>
    </source>
</evidence>
<dbReference type="Pfam" id="PF18963">
    <property type="entry name" value="DUF5703"/>
    <property type="match status" value="1"/>
</dbReference>
<dbReference type="EMBL" id="BMKQ01000001">
    <property type="protein sequence ID" value="GGF34188.1"/>
    <property type="molecule type" value="Genomic_DNA"/>
</dbReference>
<proteinExistence type="predicted"/>
<dbReference type="InterPro" id="IPR043758">
    <property type="entry name" value="DUF5703"/>
</dbReference>